<keyword evidence="1" id="KW-1133">Transmembrane helix</keyword>
<organism evidence="2 3">
    <name type="scientific">Corynebacterium halotolerans YIM 70093 = DSM 44683</name>
    <dbReference type="NCBI Taxonomy" id="1121362"/>
    <lineage>
        <taxon>Bacteria</taxon>
        <taxon>Bacillati</taxon>
        <taxon>Actinomycetota</taxon>
        <taxon>Actinomycetes</taxon>
        <taxon>Mycobacteriales</taxon>
        <taxon>Corynebacteriaceae</taxon>
        <taxon>Corynebacterium</taxon>
    </lineage>
</organism>
<dbReference type="InterPro" id="IPR024341">
    <property type="entry name" value="DUF2631"/>
</dbReference>
<dbReference type="PATRIC" id="fig|1121362.3.peg.1778"/>
<evidence type="ECO:0000313" key="3">
    <source>
        <dbReference type="Proteomes" id="UP000011723"/>
    </source>
</evidence>
<gene>
    <name evidence="2" type="ORF">A605_08810</name>
</gene>
<feature type="transmembrane region" description="Helical" evidence="1">
    <location>
        <begin position="63"/>
        <end position="81"/>
    </location>
</feature>
<dbReference type="RefSeq" id="WP_015401183.1">
    <property type="nucleotide sequence ID" value="NC_020302.1"/>
</dbReference>
<dbReference type="OrthoDB" id="3401220at2"/>
<sequence>MNVAASHEKAPEVHHGVSTLDVPSAAWGWSDIGRNTIQIAGWISVLFLLGYNFGNHEGHVETIWLLVLTVLVVIGLLIHLFEPKLAQRRTLTARNKPVGHQEPEWAYLQKTLSGPYAELTDNQLIAMNIDPTRVQHLRKMPREDQRPLESEHQGSLH</sequence>
<keyword evidence="1" id="KW-0472">Membrane</keyword>
<evidence type="ECO:0000256" key="1">
    <source>
        <dbReference type="SAM" id="Phobius"/>
    </source>
</evidence>
<dbReference type="EMBL" id="CP003697">
    <property type="protein sequence ID" value="AGF72764.1"/>
    <property type="molecule type" value="Genomic_DNA"/>
</dbReference>
<reference evidence="2 3" key="1">
    <citation type="journal article" date="2012" name="Stand. Genomic Sci.">
        <title>Genome sequence of the halotolerant bacterium Corynebacterium halotolerans type strain YIM 70093(T) (= DSM 44683(T)).</title>
        <authorList>
            <person name="Ruckert C."/>
            <person name="Albersmeier A."/>
            <person name="Al-Dilaimi A."/>
            <person name="Niehaus K."/>
            <person name="Szczepanowski R."/>
            <person name="Kalinowski J."/>
        </authorList>
    </citation>
    <scope>NUCLEOTIDE SEQUENCE [LARGE SCALE GENOMIC DNA]</scope>
    <source>
        <strain evidence="2">YIM 70093</strain>
    </source>
</reference>
<dbReference type="HOGENOM" id="CLU_127546_0_0_11"/>
<dbReference type="KEGG" id="chn:A605_08810"/>
<dbReference type="eggNOG" id="ENOG5033KSB">
    <property type="taxonomic scope" value="Bacteria"/>
</dbReference>
<protein>
    <recommendedName>
        <fullName evidence="4">DUF2631 domain-containing protein</fullName>
    </recommendedName>
</protein>
<dbReference type="Proteomes" id="UP000011723">
    <property type="component" value="Chromosome"/>
</dbReference>
<evidence type="ECO:0008006" key="4">
    <source>
        <dbReference type="Google" id="ProtNLM"/>
    </source>
</evidence>
<name>M1MYF3_9CORY</name>
<feature type="transmembrane region" description="Helical" evidence="1">
    <location>
        <begin position="32"/>
        <end position="51"/>
    </location>
</feature>
<keyword evidence="1" id="KW-0812">Transmembrane</keyword>
<dbReference type="STRING" id="1121362.A605_08810"/>
<dbReference type="AlphaFoldDB" id="M1MYF3"/>
<accession>M1MYF3</accession>
<keyword evidence="3" id="KW-1185">Reference proteome</keyword>
<evidence type="ECO:0000313" key="2">
    <source>
        <dbReference type="EMBL" id="AGF72764.1"/>
    </source>
</evidence>
<dbReference type="Pfam" id="PF10939">
    <property type="entry name" value="DUF2631"/>
    <property type="match status" value="1"/>
</dbReference>
<proteinExistence type="predicted"/>